<dbReference type="PROSITE" id="PS00138">
    <property type="entry name" value="SUBTILASE_SER"/>
    <property type="match status" value="1"/>
</dbReference>
<dbReference type="PRINTS" id="PR00723">
    <property type="entry name" value="SUBTILISIN"/>
</dbReference>
<keyword evidence="5 7" id="KW-0720">Serine protease</keyword>
<dbReference type="InterPro" id="IPR050131">
    <property type="entry name" value="Peptidase_S8_subtilisin-like"/>
</dbReference>
<keyword evidence="3 9" id="KW-0732">Signal</keyword>
<protein>
    <recommendedName>
        <fullName evidence="10">EF-hand domain-containing protein</fullName>
    </recommendedName>
</protein>
<dbReference type="PANTHER" id="PTHR43806:SF11">
    <property type="entry name" value="CEREVISIN-RELATED"/>
    <property type="match status" value="1"/>
</dbReference>
<dbReference type="GO" id="GO:0006508">
    <property type="term" value="P:proteolysis"/>
    <property type="evidence" value="ECO:0007669"/>
    <property type="project" value="UniProtKB-KW"/>
</dbReference>
<dbReference type="Proteomes" id="UP000178606">
    <property type="component" value="Unassembled WGS sequence"/>
</dbReference>
<feature type="domain" description="EF-hand" evidence="10">
    <location>
        <begin position="1227"/>
        <end position="1250"/>
    </location>
</feature>
<dbReference type="Pfam" id="PF00082">
    <property type="entry name" value="Peptidase_S8"/>
    <property type="match status" value="1"/>
</dbReference>
<dbReference type="CDD" id="cd00063">
    <property type="entry name" value="FN3"/>
    <property type="match status" value="1"/>
</dbReference>
<evidence type="ECO:0000256" key="6">
    <source>
        <dbReference type="PIRSR" id="PIRSR615500-1"/>
    </source>
</evidence>
<dbReference type="AlphaFoldDB" id="A0A1F6CC29"/>
<comment type="caution">
    <text evidence="11">The sequence shown here is derived from an EMBL/GenBank/DDBJ whole genome shotgun (WGS) entry which is preliminary data.</text>
</comment>
<feature type="active site" description="Charge relay system" evidence="6 7">
    <location>
        <position position="160"/>
    </location>
</feature>
<accession>A0A1F6CC29</accession>
<dbReference type="InterPro" id="IPR002048">
    <property type="entry name" value="EF_hand_dom"/>
</dbReference>
<evidence type="ECO:0000256" key="4">
    <source>
        <dbReference type="ARBA" id="ARBA00022801"/>
    </source>
</evidence>
<dbReference type="GO" id="GO:0004252">
    <property type="term" value="F:serine-type endopeptidase activity"/>
    <property type="evidence" value="ECO:0007669"/>
    <property type="project" value="UniProtKB-UniRule"/>
</dbReference>
<dbReference type="InterPro" id="IPR022398">
    <property type="entry name" value="Peptidase_S8_His-AS"/>
</dbReference>
<name>A0A1F6CC29_HANXR</name>
<evidence type="ECO:0000256" key="1">
    <source>
        <dbReference type="ARBA" id="ARBA00011073"/>
    </source>
</evidence>
<dbReference type="InterPro" id="IPR015500">
    <property type="entry name" value="Peptidase_S8_subtilisin-rel"/>
</dbReference>
<comment type="similarity">
    <text evidence="1 7 8">Belongs to the peptidase S8 family.</text>
</comment>
<dbReference type="Gene3D" id="2.130.10.130">
    <property type="entry name" value="Integrin alpha, N-terminal"/>
    <property type="match status" value="1"/>
</dbReference>
<keyword evidence="2 7" id="KW-0645">Protease</keyword>
<dbReference type="InterPro" id="IPR034204">
    <property type="entry name" value="PfSUB1-like_cat_dom"/>
</dbReference>
<dbReference type="PANTHER" id="PTHR43806">
    <property type="entry name" value="PEPTIDASE S8"/>
    <property type="match status" value="1"/>
</dbReference>
<dbReference type="Gene3D" id="2.60.40.10">
    <property type="entry name" value="Immunoglobulins"/>
    <property type="match status" value="1"/>
</dbReference>
<dbReference type="PROSITE" id="PS00137">
    <property type="entry name" value="SUBTILASE_HIS"/>
    <property type="match status" value="1"/>
</dbReference>
<keyword evidence="4 7" id="KW-0378">Hydrolase</keyword>
<dbReference type="PROSITE" id="PS00136">
    <property type="entry name" value="SUBTILASE_ASP"/>
    <property type="match status" value="1"/>
</dbReference>
<evidence type="ECO:0000256" key="8">
    <source>
        <dbReference type="RuleBase" id="RU003355"/>
    </source>
</evidence>
<evidence type="ECO:0000313" key="11">
    <source>
        <dbReference type="EMBL" id="OGG46734.1"/>
    </source>
</evidence>
<dbReference type="InterPro" id="IPR023827">
    <property type="entry name" value="Peptidase_S8_Asp-AS"/>
</dbReference>
<dbReference type="GO" id="GO:0005509">
    <property type="term" value="F:calcium ion binding"/>
    <property type="evidence" value="ECO:0007669"/>
    <property type="project" value="InterPro"/>
</dbReference>
<feature type="chain" id="PRO_5009523340" description="EF-hand domain-containing protein" evidence="9">
    <location>
        <begin position="20"/>
        <end position="1253"/>
    </location>
</feature>
<dbReference type="InterPro" id="IPR023828">
    <property type="entry name" value="Peptidase_S8_Ser-AS"/>
</dbReference>
<proteinExistence type="inferred from homology"/>
<dbReference type="InterPro" id="IPR000209">
    <property type="entry name" value="Peptidase_S8/S53_dom"/>
</dbReference>
<dbReference type="InterPro" id="IPR036852">
    <property type="entry name" value="Peptidase_S8/S53_dom_sf"/>
</dbReference>
<dbReference type="CDD" id="cd07473">
    <property type="entry name" value="Peptidases_S8_Subtilisin_like"/>
    <property type="match status" value="1"/>
</dbReference>
<dbReference type="InterPro" id="IPR003961">
    <property type="entry name" value="FN3_dom"/>
</dbReference>
<dbReference type="SUPFAM" id="SSF52743">
    <property type="entry name" value="Subtilisin-like"/>
    <property type="match status" value="1"/>
</dbReference>
<dbReference type="GO" id="GO:0000272">
    <property type="term" value="P:polysaccharide catabolic process"/>
    <property type="evidence" value="ECO:0007669"/>
    <property type="project" value="InterPro"/>
</dbReference>
<dbReference type="Gene3D" id="3.40.50.200">
    <property type="entry name" value="Peptidase S8/S53 domain"/>
    <property type="match status" value="1"/>
</dbReference>
<evidence type="ECO:0000313" key="12">
    <source>
        <dbReference type="Proteomes" id="UP000178606"/>
    </source>
</evidence>
<evidence type="ECO:0000256" key="9">
    <source>
        <dbReference type="SAM" id="SignalP"/>
    </source>
</evidence>
<evidence type="ECO:0000256" key="5">
    <source>
        <dbReference type="ARBA" id="ARBA00022825"/>
    </source>
</evidence>
<dbReference type="InterPro" id="IPR018247">
    <property type="entry name" value="EF_Hand_1_Ca_BS"/>
</dbReference>
<dbReference type="PROSITE" id="PS00018">
    <property type="entry name" value="EF_HAND_1"/>
    <property type="match status" value="2"/>
</dbReference>
<dbReference type="Pfam" id="PF13517">
    <property type="entry name" value="FG-GAP_3"/>
    <property type="match status" value="2"/>
</dbReference>
<dbReference type="Gene3D" id="1.10.1330.10">
    <property type="entry name" value="Dockerin domain"/>
    <property type="match status" value="1"/>
</dbReference>
<dbReference type="InterPro" id="IPR013783">
    <property type="entry name" value="Ig-like_fold"/>
</dbReference>
<evidence type="ECO:0000259" key="10">
    <source>
        <dbReference type="PROSITE" id="PS50222"/>
    </source>
</evidence>
<dbReference type="SUPFAM" id="SSF69318">
    <property type="entry name" value="Integrin alpha N-terminal domain"/>
    <property type="match status" value="2"/>
</dbReference>
<feature type="active site" description="Charge relay system" evidence="6 7">
    <location>
        <position position="385"/>
    </location>
</feature>
<organism evidence="11 12">
    <name type="scientific">Handelsmanbacteria sp. (strain RIFCSPLOWO2_12_FULL_64_10)</name>
    <dbReference type="NCBI Taxonomy" id="1817868"/>
    <lineage>
        <taxon>Bacteria</taxon>
        <taxon>Candidatus Handelsmaniibacteriota</taxon>
    </lineage>
</organism>
<dbReference type="InterPro" id="IPR036439">
    <property type="entry name" value="Dockerin_dom_sf"/>
</dbReference>
<dbReference type="InterPro" id="IPR013517">
    <property type="entry name" value="FG-GAP"/>
</dbReference>
<evidence type="ECO:0000256" key="2">
    <source>
        <dbReference type="ARBA" id="ARBA00022670"/>
    </source>
</evidence>
<evidence type="ECO:0000256" key="3">
    <source>
        <dbReference type="ARBA" id="ARBA00022729"/>
    </source>
</evidence>
<dbReference type="PROSITE" id="PS50222">
    <property type="entry name" value="EF_HAND_2"/>
    <property type="match status" value="1"/>
</dbReference>
<feature type="signal peptide" evidence="9">
    <location>
        <begin position="1"/>
        <end position="19"/>
    </location>
</feature>
<evidence type="ECO:0000256" key="7">
    <source>
        <dbReference type="PROSITE-ProRule" id="PRU01240"/>
    </source>
</evidence>
<gene>
    <name evidence="11" type="ORF">A3F84_18105</name>
</gene>
<reference evidence="11 12" key="1">
    <citation type="journal article" date="2016" name="Nat. Commun.">
        <title>Thousands of microbial genomes shed light on interconnected biogeochemical processes in an aquifer system.</title>
        <authorList>
            <person name="Anantharaman K."/>
            <person name="Brown C.T."/>
            <person name="Hug L.A."/>
            <person name="Sharon I."/>
            <person name="Castelle C.J."/>
            <person name="Probst A.J."/>
            <person name="Thomas B.C."/>
            <person name="Singh A."/>
            <person name="Wilkins M.J."/>
            <person name="Karaoz U."/>
            <person name="Brodie E.L."/>
            <person name="Williams K.H."/>
            <person name="Hubbard S.S."/>
            <person name="Banfield J.F."/>
        </authorList>
    </citation>
    <scope>NUCLEOTIDE SEQUENCE [LARGE SCALE GENOMIC DNA]</scope>
    <source>
        <strain evidence="12">RIFCSPLOWO2_12_FULL_64_10</strain>
    </source>
</reference>
<dbReference type="InterPro" id="IPR028994">
    <property type="entry name" value="Integrin_alpha_N"/>
</dbReference>
<feature type="active site" description="Charge relay system" evidence="6 7">
    <location>
        <position position="228"/>
    </location>
</feature>
<dbReference type="EMBL" id="MFKF01000286">
    <property type="protein sequence ID" value="OGG46734.1"/>
    <property type="molecule type" value="Genomic_DNA"/>
</dbReference>
<sequence length="1253" mass="133509">MNFAILIFALLLLPFPLHAADPPRYAPREILVKFRADRSAKPVAAEVDALARRAGVRAEEPLLPPRPRRAAKPIPGREDLEAVVRLRLAPGAEVMEAVALYRASGLVEYAQPNSLSRTMDAPSDPRLPDQWGLQMINWLAGWEAVRGAPVQKTPIIAIVDSGLDYRHEDLAPVVWVNPAEANGRPGVDDDGNGYVDDVRGWDFTDAPDFPGSGDYLGRDDDPMDEGGHGTHVAGVAGAAANNGVGIAGVCPVARLMALRAGFTFDGSTFLEDDDLSAAIAYAVENGADVINASWGDDDVSPVIRDAVRYAARNGVVFVASAGNEGRPSLVYPAALAEAISVAALDSQARLAGFSSFGERLDVAAPGVGILSARVGGGYQIRSGTSMAAPCVAGLAAWVLAYHPEFSAEQVRAVLRRSASDLGAPGRDASFGWGRINAAAALAVRAAPVVQIVSPESGFGVSGDTDVTGVAAGADYRLEWGRGTDQAAWTLLRQGQPTGRVQTLGRWGVAGLPDSAYTLRLSARLQDGSEAEDRAVVTLDRTPPALRWRAVTSRLDSAQTRFFVEWETDDRVFATLQVRSPGRPDVSLDSPFIARQHALPLPDDLPEGATTVRIFARNVAGLSSQGGDTTFVLRREVVSGLGFSEVATLPDGYLVNRASDFDGNGRPEVALMPYVAGQPFSPVKLFERGDGWAFREVFTSAEGFLPWGVGDVTGNGRQELMGANTGRLRLFEGPSAGAWPTQLVAEDTDAWGGDLADLDGDGRVEVVARSGRQRELRVLRYERVAVGGRDTFALAQSGLLPNPTAGTSLIGPRYAVADFDGDGRPEVLFGDSDGDLVAYERQGGAFAFENTWTGRGRPGSDARVVAGGEDLDGDGRREFVVARIDSLPGDDVQRRWIVSVYQATGDNAYAAEWQTEVLGVKTTGNGIAVGDLTGDGRPDFAVCALPDLYVFTATGPNAYRPAWHTPVDLTYVPLVMDLDGNGRAEVAFNRGGLVRIFERDAATPGPPAPGRIAFVAVVPDRVLLTWSGPAGATYRVYRGASADSLRLLAQGLTSAVYTDTLTSAVKAYFYAVSAVDGAGREGQRSQVVSAPTLPADPPFRAAEPLTLRHVALLSRVPLDLDTAQQPRHYVLLPDSISPTSANLDRDNRRVVLGFERELKTGGSYELFIEGVRDTTGVPLAFPAGRILVPVLMPGGLPVTPFDLDRDGLVGFSDFFLFVGGFGTALPRFDFDGDGFVDFSDFFLFAEAFGRRVTK</sequence>
<dbReference type="PROSITE" id="PS51892">
    <property type="entry name" value="SUBTILASE"/>
    <property type="match status" value="1"/>
</dbReference>